<accession>A0AAV2M4A5</accession>
<evidence type="ECO:0000256" key="4">
    <source>
        <dbReference type="ARBA" id="ARBA00023136"/>
    </source>
</evidence>
<gene>
    <name evidence="8" type="ORF">KC01_LOCUS35121</name>
</gene>
<dbReference type="PANTHER" id="PTHR12911:SF8">
    <property type="entry name" value="KLAROID PROTEIN-RELATED"/>
    <property type="match status" value="1"/>
</dbReference>
<dbReference type="EMBL" id="OZ035828">
    <property type="protein sequence ID" value="CAL1608139.1"/>
    <property type="molecule type" value="Genomic_DNA"/>
</dbReference>
<evidence type="ECO:0000256" key="6">
    <source>
        <dbReference type="SAM" id="Phobius"/>
    </source>
</evidence>
<proteinExistence type="predicted"/>
<dbReference type="AlphaFoldDB" id="A0AAV2M4A5"/>
<sequence>MFGYVAVSASEYAHPIDLRRSGRLQQSGYCSSEGQPTICYKETPYKVFSKRRRQPRSRLQEQLEDDNGFSHDAAEVKPRRRSHKLWMFLRRHFQTLCVFLFAATMIITFGHLYHKADQDSYSGLLYKEGNQGPNYASLENGAKVIISQTSSTCQSPTWREWARTWFLPKQHHILQSCSPLRPGVCWPMAGDKGYVTIQLSQGIRVRHVTIGHIRKIQSPTKDTPSAPRDMALYGLKWEDSKEEFLGSFIYDQNGPSFQTFGLQHGDPETVQQVRLHINSNYGNKDFTCLYNVRVHGEI</sequence>
<comment type="subcellular location">
    <subcellularLocation>
        <location evidence="1">Nucleus inner membrane</location>
    </subcellularLocation>
</comment>
<protein>
    <recommendedName>
        <fullName evidence="7">SUN domain-containing protein</fullName>
    </recommendedName>
</protein>
<dbReference type="GO" id="GO:0043495">
    <property type="term" value="F:protein-membrane adaptor activity"/>
    <property type="evidence" value="ECO:0007669"/>
    <property type="project" value="TreeGrafter"/>
</dbReference>
<evidence type="ECO:0000256" key="2">
    <source>
        <dbReference type="ARBA" id="ARBA00022692"/>
    </source>
</evidence>
<keyword evidence="3 6" id="KW-1133">Transmembrane helix</keyword>
<dbReference type="InterPro" id="IPR045119">
    <property type="entry name" value="SUN1-5"/>
</dbReference>
<evidence type="ECO:0000256" key="3">
    <source>
        <dbReference type="ARBA" id="ARBA00022989"/>
    </source>
</evidence>
<dbReference type="Pfam" id="PF07738">
    <property type="entry name" value="Sad1_UNC"/>
    <property type="match status" value="1"/>
</dbReference>
<dbReference type="PROSITE" id="PS51469">
    <property type="entry name" value="SUN"/>
    <property type="match status" value="1"/>
</dbReference>
<evidence type="ECO:0000259" key="7">
    <source>
        <dbReference type="PROSITE" id="PS51469"/>
    </source>
</evidence>
<keyword evidence="2 6" id="KW-0812">Transmembrane</keyword>
<dbReference type="InterPro" id="IPR012919">
    <property type="entry name" value="SUN_dom"/>
</dbReference>
<evidence type="ECO:0000313" key="9">
    <source>
        <dbReference type="Proteomes" id="UP001497482"/>
    </source>
</evidence>
<dbReference type="PANTHER" id="PTHR12911">
    <property type="entry name" value="SAD1/UNC-84-LIKE PROTEIN-RELATED"/>
    <property type="match status" value="1"/>
</dbReference>
<feature type="transmembrane region" description="Helical" evidence="6">
    <location>
        <begin position="93"/>
        <end position="113"/>
    </location>
</feature>
<dbReference type="Proteomes" id="UP001497482">
    <property type="component" value="Chromosome 6"/>
</dbReference>
<organism evidence="8 9">
    <name type="scientific">Knipowitschia caucasica</name>
    <name type="common">Caucasian dwarf goby</name>
    <name type="synonym">Pomatoschistus caucasicus</name>
    <dbReference type="NCBI Taxonomy" id="637954"/>
    <lineage>
        <taxon>Eukaryota</taxon>
        <taxon>Metazoa</taxon>
        <taxon>Chordata</taxon>
        <taxon>Craniata</taxon>
        <taxon>Vertebrata</taxon>
        <taxon>Euteleostomi</taxon>
        <taxon>Actinopterygii</taxon>
        <taxon>Neopterygii</taxon>
        <taxon>Teleostei</taxon>
        <taxon>Neoteleostei</taxon>
        <taxon>Acanthomorphata</taxon>
        <taxon>Gobiaria</taxon>
        <taxon>Gobiiformes</taxon>
        <taxon>Gobioidei</taxon>
        <taxon>Gobiidae</taxon>
        <taxon>Gobiinae</taxon>
        <taxon>Knipowitschia</taxon>
    </lineage>
</organism>
<dbReference type="GO" id="GO:0005637">
    <property type="term" value="C:nuclear inner membrane"/>
    <property type="evidence" value="ECO:0007669"/>
    <property type="project" value="UniProtKB-SubCell"/>
</dbReference>
<feature type="region of interest" description="Disordered" evidence="5">
    <location>
        <begin position="51"/>
        <end position="72"/>
    </location>
</feature>
<evidence type="ECO:0000313" key="8">
    <source>
        <dbReference type="EMBL" id="CAL1608139.1"/>
    </source>
</evidence>
<name>A0AAV2M4A5_KNICA</name>
<dbReference type="Gene3D" id="2.60.120.260">
    <property type="entry name" value="Galactose-binding domain-like"/>
    <property type="match status" value="1"/>
</dbReference>
<keyword evidence="4 6" id="KW-0472">Membrane</keyword>
<keyword evidence="9" id="KW-1185">Reference proteome</keyword>
<evidence type="ECO:0000256" key="5">
    <source>
        <dbReference type="SAM" id="MobiDB-lite"/>
    </source>
</evidence>
<reference evidence="8 9" key="1">
    <citation type="submission" date="2024-04" db="EMBL/GenBank/DDBJ databases">
        <authorList>
            <person name="Waldvogel A.-M."/>
            <person name="Schoenle A."/>
        </authorList>
    </citation>
    <scope>NUCLEOTIDE SEQUENCE [LARGE SCALE GENOMIC DNA]</scope>
</reference>
<feature type="domain" description="SUN" evidence="7">
    <location>
        <begin position="102"/>
        <end position="298"/>
    </location>
</feature>
<evidence type="ECO:0000256" key="1">
    <source>
        <dbReference type="ARBA" id="ARBA00004540"/>
    </source>
</evidence>